<dbReference type="RefSeq" id="WP_014585828.1">
    <property type="nucleotide sequence ID" value="NC_017527.1"/>
</dbReference>
<dbReference type="InterPro" id="IPR011149">
    <property type="entry name" value="Pol2_small_arc"/>
</dbReference>
<feature type="region of interest" description="Disordered" evidence="16">
    <location>
        <begin position="60"/>
        <end position="220"/>
    </location>
</feature>
<keyword evidence="5 15" id="KW-0548">Nucleotidyltransferase</keyword>
<evidence type="ECO:0000256" key="9">
    <source>
        <dbReference type="ARBA" id="ARBA00022839"/>
    </source>
</evidence>
<dbReference type="HOGENOM" id="CLU_027850_1_0_2"/>
<dbReference type="STRING" id="1110509.Mhar_0253"/>
<dbReference type="InterPro" id="IPR029052">
    <property type="entry name" value="Metallo-depent_PP-like"/>
</dbReference>
<dbReference type="EC" id="2.7.7.7" evidence="15"/>
<evidence type="ECO:0000256" key="14">
    <source>
        <dbReference type="ARBA" id="ARBA00049244"/>
    </source>
</evidence>
<evidence type="ECO:0000259" key="17">
    <source>
        <dbReference type="Pfam" id="PF00149"/>
    </source>
</evidence>
<dbReference type="Gene3D" id="3.60.21.50">
    <property type="match status" value="1"/>
</dbReference>
<dbReference type="InterPro" id="IPR024826">
    <property type="entry name" value="DNA_pol_delta/II_ssu"/>
</dbReference>
<dbReference type="GO" id="GO:0042575">
    <property type="term" value="C:DNA polymerase complex"/>
    <property type="evidence" value="ECO:0007669"/>
    <property type="project" value="TreeGrafter"/>
</dbReference>
<evidence type="ECO:0000313" key="18">
    <source>
        <dbReference type="EMBL" id="AET63643.1"/>
    </source>
</evidence>
<dbReference type="GeneID" id="12509422"/>
<keyword evidence="6 15" id="KW-0235">DNA replication</keyword>
<comment type="catalytic activity">
    <reaction evidence="1 15">
        <text>Exonucleolytic cleavage in the 3'- to 5'-direction to yield nucleoside 5'-phosphates.</text>
        <dbReference type="EC" id="3.1.11.1"/>
    </reaction>
</comment>
<dbReference type="PANTHER" id="PTHR10416:SF0">
    <property type="entry name" value="DNA POLYMERASE DELTA SUBUNIT 2"/>
    <property type="match status" value="1"/>
</dbReference>
<evidence type="ECO:0000256" key="6">
    <source>
        <dbReference type="ARBA" id="ARBA00022705"/>
    </source>
</evidence>
<evidence type="ECO:0000256" key="2">
    <source>
        <dbReference type="ARBA" id="ARBA00006035"/>
    </source>
</evidence>
<dbReference type="PANTHER" id="PTHR10416">
    <property type="entry name" value="DNA POLYMERASE DELTA SUBUNIT 2"/>
    <property type="match status" value="1"/>
</dbReference>
<dbReference type="KEGG" id="mhi:Mhar_0253"/>
<evidence type="ECO:0000256" key="3">
    <source>
        <dbReference type="ARBA" id="ARBA00011315"/>
    </source>
</evidence>
<dbReference type="HAMAP" id="MF_00325">
    <property type="entry name" value="DNApol_II_A_arch"/>
    <property type="match status" value="1"/>
</dbReference>
<proteinExistence type="inferred from homology"/>
<reference evidence="18 19" key="1">
    <citation type="journal article" date="2012" name="PLoS ONE">
        <title>The genome characteristics and predicted function of methyl-group oxidation pathway in the obligate aceticlastic methanogens, Methanosaeta spp.</title>
        <authorList>
            <person name="Zhu J."/>
            <person name="Zheng H."/>
            <person name="Ai G."/>
            <person name="Zhang G."/>
            <person name="Liu D."/>
            <person name="Liu X."/>
            <person name="Dong X."/>
        </authorList>
    </citation>
    <scope>NUCLEOTIDE SEQUENCE [LARGE SCALE GENOMIC DNA]</scope>
    <source>
        <strain evidence="18 19">6Ac</strain>
    </source>
</reference>
<dbReference type="EMBL" id="CP003117">
    <property type="protein sequence ID" value="AET63643.1"/>
    <property type="molecule type" value="Genomic_DNA"/>
</dbReference>
<feature type="domain" description="Calcineurin-like phosphoesterase" evidence="17">
    <location>
        <begin position="367"/>
        <end position="570"/>
    </location>
</feature>
<dbReference type="GO" id="GO:0003677">
    <property type="term" value="F:DNA binding"/>
    <property type="evidence" value="ECO:0007669"/>
    <property type="project" value="UniProtKB-UniRule"/>
</dbReference>
<comment type="catalytic activity">
    <reaction evidence="14 15">
        <text>DNA(n) + a 2'-deoxyribonucleoside 5'-triphosphate = DNA(n+1) + diphosphate</text>
        <dbReference type="Rhea" id="RHEA:22508"/>
        <dbReference type="Rhea" id="RHEA-COMP:17339"/>
        <dbReference type="Rhea" id="RHEA-COMP:17340"/>
        <dbReference type="ChEBI" id="CHEBI:33019"/>
        <dbReference type="ChEBI" id="CHEBI:61560"/>
        <dbReference type="ChEBI" id="CHEBI:173112"/>
        <dbReference type="EC" id="2.7.7.7"/>
    </reaction>
</comment>
<evidence type="ECO:0000256" key="15">
    <source>
        <dbReference type="HAMAP-Rule" id="MF_00325"/>
    </source>
</evidence>
<evidence type="ECO:0000313" key="19">
    <source>
        <dbReference type="Proteomes" id="UP000005877"/>
    </source>
</evidence>
<evidence type="ECO:0000256" key="13">
    <source>
        <dbReference type="ARBA" id="ARBA00024817"/>
    </source>
</evidence>
<dbReference type="GO" id="GO:0006308">
    <property type="term" value="P:DNA catabolic process"/>
    <property type="evidence" value="ECO:0007669"/>
    <property type="project" value="UniProtKB-UniRule"/>
</dbReference>
<comment type="function">
    <text evidence="13 15">Possesses two activities: a DNA synthesis (polymerase) and an exonucleolytic activity that degrades single-stranded DNA in the 3' to 5' direction. Has a template-primer preference which is characteristic of a replicative DNA polymerase.</text>
</comment>
<keyword evidence="7 15" id="KW-0540">Nuclease</keyword>
<comment type="subunit">
    <text evidence="3 15">Heterodimer of a large subunit and a small subunit.</text>
</comment>
<dbReference type="SUPFAM" id="SSF56300">
    <property type="entry name" value="Metallo-dependent phosphatases"/>
    <property type="match status" value="1"/>
</dbReference>
<evidence type="ECO:0000256" key="12">
    <source>
        <dbReference type="ARBA" id="ARBA00023268"/>
    </source>
</evidence>
<dbReference type="PATRIC" id="fig|1110509.7.peg.290"/>
<evidence type="ECO:0000256" key="7">
    <source>
        <dbReference type="ARBA" id="ARBA00022722"/>
    </source>
</evidence>
<dbReference type="EC" id="3.1.11.1" evidence="15"/>
<keyword evidence="19" id="KW-1185">Reference proteome</keyword>
<name>G7WLQ0_METH6</name>
<dbReference type="NCBIfam" id="NF003118">
    <property type="entry name" value="PRK04036.1-3"/>
    <property type="match status" value="1"/>
</dbReference>
<evidence type="ECO:0000256" key="4">
    <source>
        <dbReference type="ARBA" id="ARBA00022679"/>
    </source>
</evidence>
<dbReference type="GO" id="GO:0003887">
    <property type="term" value="F:DNA-directed DNA polymerase activity"/>
    <property type="evidence" value="ECO:0007669"/>
    <property type="project" value="UniProtKB-UniRule"/>
</dbReference>
<evidence type="ECO:0000256" key="10">
    <source>
        <dbReference type="ARBA" id="ARBA00022932"/>
    </source>
</evidence>
<keyword evidence="9 15" id="KW-0269">Exonuclease</keyword>
<comment type="similarity">
    <text evidence="2 15">Belongs to the DNA polymerase delta/II small subunit family.</text>
</comment>
<feature type="compositionally biased region" description="Low complexity" evidence="16">
    <location>
        <begin position="107"/>
        <end position="119"/>
    </location>
</feature>
<dbReference type="CDD" id="cd07386">
    <property type="entry name" value="MPP_DNA_pol_II_small_archeal_C"/>
    <property type="match status" value="1"/>
</dbReference>
<evidence type="ECO:0000256" key="16">
    <source>
        <dbReference type="SAM" id="MobiDB-lite"/>
    </source>
</evidence>
<dbReference type="Proteomes" id="UP000005877">
    <property type="component" value="Chromosome"/>
</dbReference>
<protein>
    <recommendedName>
        <fullName evidence="15">DNA polymerase II small subunit</fullName>
        <shortName evidence="15">Pol II</shortName>
        <ecNumber evidence="15">2.7.7.7</ecNumber>
    </recommendedName>
    <alternativeName>
        <fullName evidence="15">Exodeoxyribonuclease small subunit</fullName>
        <ecNumber evidence="15">3.1.11.1</ecNumber>
    </alternativeName>
</protein>
<keyword evidence="4 15" id="KW-0808">Transferase</keyword>
<dbReference type="GO" id="GO:0008310">
    <property type="term" value="F:single-stranded DNA 3'-5' DNA exonuclease activity"/>
    <property type="evidence" value="ECO:0007669"/>
    <property type="project" value="UniProtKB-EC"/>
</dbReference>
<evidence type="ECO:0000256" key="8">
    <source>
        <dbReference type="ARBA" id="ARBA00022801"/>
    </source>
</evidence>
<keyword evidence="10 15" id="KW-0239">DNA-directed DNA polymerase</keyword>
<accession>G7WLQ0</accession>
<dbReference type="AlphaFoldDB" id="G7WLQ0"/>
<gene>
    <name evidence="15" type="primary">polB</name>
    <name evidence="18" type="ordered locus">Mhar_0253</name>
</gene>
<keyword evidence="8 15" id="KW-0378">Hydrolase</keyword>
<evidence type="ECO:0000256" key="1">
    <source>
        <dbReference type="ARBA" id="ARBA00000563"/>
    </source>
</evidence>
<evidence type="ECO:0000256" key="11">
    <source>
        <dbReference type="ARBA" id="ARBA00023125"/>
    </source>
</evidence>
<dbReference type="Pfam" id="PF00149">
    <property type="entry name" value="Metallophos"/>
    <property type="match status" value="1"/>
</dbReference>
<keyword evidence="11 15" id="KW-0238">DNA-binding</keyword>
<dbReference type="GO" id="GO:0006271">
    <property type="term" value="P:DNA strand elongation involved in DNA replication"/>
    <property type="evidence" value="ECO:0007669"/>
    <property type="project" value="TreeGrafter"/>
</dbReference>
<dbReference type="InterPro" id="IPR004843">
    <property type="entry name" value="Calcineurin-like_PHP"/>
</dbReference>
<organism evidence="18 19">
    <name type="scientific">Methanothrix harundinacea (strain 6Ac)</name>
    <name type="common">Methanosaeta harundinacea</name>
    <dbReference type="NCBI Taxonomy" id="1110509"/>
    <lineage>
        <taxon>Archaea</taxon>
        <taxon>Methanobacteriati</taxon>
        <taxon>Methanobacteriota</taxon>
        <taxon>Stenosarchaea group</taxon>
        <taxon>Methanomicrobia</taxon>
        <taxon>Methanotrichales</taxon>
        <taxon>Methanotrichaceae</taxon>
        <taxon>Methanothrix</taxon>
    </lineage>
</organism>
<sequence length="637" mass="67922">MREIVKRFAEEGYMIDPEALALIASYPGPRDELVEGVIRGLDPTTLVVGAPDVERWTRWTDDVGGAGSLPKTPAPSRGGGSLPEASPPFSREIPPSPPSLRGGGDLLAGAFATAGAVGAPPSPPSELTTPQKASHPASAPVVELSPPPLRGGGGSLNLPATETGGGSFGLKDAPNPGPEGGSGVLRRSSPIPSGTEGSQVIGPGPVPGSAAPEELRLPGPPAPLEALRDITGRSTCVGEYQDFVRYFRDRYSRIREILAGRLNARPIESLGRGDLAGREISIIGMVMEVRTSAKGNRVVELEDPTGMVTAIFQKGVPGSEEVETLVSDEVVGVTGTTDGKGRFFAKALLRPDLQARSAAAFGEGGALLLSDVHVGSTYFMEDAWDRFIGWIRGEVEDPLGIASKVKYAVIAGDLVDGIGIYPGQEGDLAIKDIWEQYERAAELVAEIPDRISIVLSPGNHDVVRQAEPQPALPERLRPLFKKNVTFVGNPASFILGGVDWLVYHGRSIDDLVLKIPGLSYAEPEKAMVEMLKRRHLSPIYGNRVSIAPEEEDLLVIRRPPAVLHSGHVHTVGMARYKGVTAINSGTWQSQTDFQKKMNIQPTPAIVPYLDLSTMRARRLIFARTPRDDRSSEGPLPA</sequence>
<evidence type="ECO:0000256" key="5">
    <source>
        <dbReference type="ARBA" id="ARBA00022695"/>
    </source>
</evidence>
<keyword evidence="12 15" id="KW-0511">Multifunctional enzyme</keyword>